<comment type="caution">
    <text evidence="3">The sequence shown here is derived from an EMBL/GenBank/DDBJ whole genome shotgun (WGS) entry which is preliminary data.</text>
</comment>
<proteinExistence type="predicted"/>
<feature type="transmembrane region" description="Helical" evidence="2">
    <location>
        <begin position="78"/>
        <end position="98"/>
    </location>
</feature>
<evidence type="ECO:0000313" key="4">
    <source>
        <dbReference type="Proteomes" id="UP000010433"/>
    </source>
</evidence>
<dbReference type="EMBL" id="AMEP01000109">
    <property type="protein sequence ID" value="EKX98599.1"/>
    <property type="molecule type" value="Genomic_DNA"/>
</dbReference>
<dbReference type="HOGENOM" id="CLU_487340_0_0_10"/>
<keyword evidence="4" id="KW-1185">Reference proteome</keyword>
<reference evidence="3 4" key="1">
    <citation type="submission" date="2012-05" db="EMBL/GenBank/DDBJ databases">
        <authorList>
            <person name="Weinstock G."/>
            <person name="Sodergren E."/>
            <person name="Lobos E.A."/>
            <person name="Fulton L."/>
            <person name="Fulton R."/>
            <person name="Courtney L."/>
            <person name="Fronick C."/>
            <person name="O'Laughlin M."/>
            <person name="Godfrey J."/>
            <person name="Wilson R.M."/>
            <person name="Miner T."/>
            <person name="Farmer C."/>
            <person name="Delehaunty K."/>
            <person name="Cordes M."/>
            <person name="Minx P."/>
            <person name="Tomlinson C."/>
            <person name="Chen J."/>
            <person name="Wollam A."/>
            <person name="Pepin K.H."/>
            <person name="Bhonagiri V."/>
            <person name="Zhang X."/>
            <person name="Suruliraj S."/>
            <person name="Warren W."/>
            <person name="Mitreva M."/>
            <person name="Mardis E.R."/>
            <person name="Wilson R.K."/>
        </authorList>
    </citation>
    <scope>NUCLEOTIDE SEQUENCE [LARGE SCALE GENOMIC DNA]</scope>
    <source>
        <strain evidence="3 4">F0055</strain>
    </source>
</reference>
<feature type="transmembrane region" description="Helical" evidence="2">
    <location>
        <begin position="110"/>
        <end position="129"/>
    </location>
</feature>
<evidence type="ECO:0000256" key="2">
    <source>
        <dbReference type="SAM" id="Phobius"/>
    </source>
</evidence>
<name>L1N5Q3_9BACT</name>
<dbReference type="Proteomes" id="UP000010433">
    <property type="component" value="Unassembled WGS sequence"/>
</dbReference>
<dbReference type="AlphaFoldDB" id="L1N5Q3"/>
<feature type="region of interest" description="Disordered" evidence="1">
    <location>
        <begin position="196"/>
        <end position="231"/>
    </location>
</feature>
<keyword evidence="2" id="KW-1133">Transmembrane helix</keyword>
<keyword evidence="2" id="KW-0472">Membrane</keyword>
<dbReference type="RefSeq" id="WP_009163248.1">
    <property type="nucleotide sequence ID" value="NZ_KB291008.1"/>
</dbReference>
<feature type="transmembrane region" description="Helical" evidence="2">
    <location>
        <begin position="54"/>
        <end position="71"/>
    </location>
</feature>
<dbReference type="Pfam" id="PF19529">
    <property type="entry name" value="DUF6057"/>
    <property type="match status" value="1"/>
</dbReference>
<accession>L1N5Q3</accession>
<feature type="transmembrane region" description="Helical" evidence="2">
    <location>
        <begin position="241"/>
        <end position="262"/>
    </location>
</feature>
<evidence type="ECO:0000313" key="3">
    <source>
        <dbReference type="EMBL" id="EKX98599.1"/>
    </source>
</evidence>
<keyword evidence="2" id="KW-0812">Transmembrane</keyword>
<gene>
    <name evidence="3" type="ORF">HMPREF9151_01941</name>
</gene>
<dbReference type="PATRIC" id="fig|1127699.3.peg.1781"/>
<sequence length="559" mass="64286">MKVSYPRCGARLIRVSCAFLFVAFTFAYVFHYQADLIAANLHALTGGVIVYNEWVGAFAITSLLCLLKYFIGRLLTFNGPWFVGAYVPSFVVLALITGDFTDPHADTPLFTFRNGALLAICLLYVVFFWRYQRKGDRKSFVFVSPQEETEEEIEEGASYLRRANEEVADCVSHLRRAGEKAENVVSYLQRVDRKTEDNVSYPQRADKEVEEGISYPQKDDEKAEEDVSYPRGELSKSEEEIRLATVSYVLFAVLMLLTVFIGNSDKIFHCRLKIERELLANRPLDALQEGKKMAEADSSLTSLRIFALSKAGLLGEKLFEYPIVGKSDVLFPNQRAVRWIILPDSLLLQHLFGLNPSDLTEKQEEMQTNQPVGNSNEKLIAGSRSIAGQNKQLTDGNRSFATKNMQLQNGPRTVNKEKQTLPEGSRLFDKENHRRIDFNRSITEKNELFSDFALRTRRKAACDYLLTACLLDKNLNQFALIVRQLYADIRSLPKHYREALILYTHLRSNPVIIYKDDVLDADFKDFQELDKKFSDKNMQRNAVRQVYGNTYWYYYFFQE</sequence>
<dbReference type="STRING" id="1127699.HMPREF9151_01941"/>
<evidence type="ECO:0000256" key="1">
    <source>
        <dbReference type="SAM" id="MobiDB-lite"/>
    </source>
</evidence>
<feature type="transmembrane region" description="Helical" evidence="2">
    <location>
        <begin position="12"/>
        <end position="34"/>
    </location>
</feature>
<organism evidence="3 4">
    <name type="scientific">Hoylesella saccharolytica F0055</name>
    <dbReference type="NCBI Taxonomy" id="1127699"/>
    <lineage>
        <taxon>Bacteria</taxon>
        <taxon>Pseudomonadati</taxon>
        <taxon>Bacteroidota</taxon>
        <taxon>Bacteroidia</taxon>
        <taxon>Bacteroidales</taxon>
        <taxon>Prevotellaceae</taxon>
        <taxon>Hoylesella</taxon>
    </lineage>
</organism>
<protein>
    <submittedName>
        <fullName evidence="3">Uncharacterized protein</fullName>
    </submittedName>
</protein>
<dbReference type="OrthoDB" id="1082131at2"/>
<dbReference type="InterPro" id="IPR045692">
    <property type="entry name" value="DUF6057"/>
</dbReference>